<evidence type="ECO:0000256" key="1">
    <source>
        <dbReference type="SAM" id="Coils"/>
    </source>
</evidence>
<dbReference type="Gene3D" id="1.20.58.1520">
    <property type="match status" value="1"/>
</dbReference>
<feature type="compositionally biased region" description="Low complexity" evidence="2">
    <location>
        <begin position="547"/>
        <end position="565"/>
    </location>
</feature>
<feature type="region of interest" description="Disordered" evidence="2">
    <location>
        <begin position="408"/>
        <end position="435"/>
    </location>
</feature>
<accession>A0A166PC28</accession>
<dbReference type="EMBL" id="AZGZ01000004">
    <property type="protein sequence ID" value="KZZ95780.1"/>
    <property type="molecule type" value="Genomic_DNA"/>
</dbReference>
<name>A0A166PC28_9EURO</name>
<proteinExistence type="predicted"/>
<feature type="compositionally biased region" description="Polar residues" evidence="2">
    <location>
        <begin position="502"/>
        <end position="515"/>
    </location>
</feature>
<evidence type="ECO:0000256" key="2">
    <source>
        <dbReference type="SAM" id="MobiDB-lite"/>
    </source>
</evidence>
<feature type="compositionally biased region" description="Basic and acidic residues" evidence="2">
    <location>
        <begin position="989"/>
        <end position="999"/>
    </location>
</feature>
<evidence type="ECO:0000313" key="3">
    <source>
        <dbReference type="EMBL" id="KZZ95780.1"/>
    </source>
</evidence>
<feature type="compositionally biased region" description="Low complexity" evidence="2">
    <location>
        <begin position="873"/>
        <end position="884"/>
    </location>
</feature>
<feature type="region of interest" description="Disordered" evidence="2">
    <location>
        <begin position="959"/>
        <end position="1010"/>
    </location>
</feature>
<dbReference type="Pfam" id="PF03999">
    <property type="entry name" value="MAP65_ASE1"/>
    <property type="match status" value="1"/>
</dbReference>
<feature type="compositionally biased region" description="Polar residues" evidence="2">
    <location>
        <begin position="650"/>
        <end position="665"/>
    </location>
</feature>
<evidence type="ECO:0000313" key="4">
    <source>
        <dbReference type="Proteomes" id="UP000242877"/>
    </source>
</evidence>
<dbReference type="AlphaFoldDB" id="A0A166PC28"/>
<dbReference type="GO" id="GO:1990023">
    <property type="term" value="C:mitotic spindle midzone"/>
    <property type="evidence" value="ECO:0007669"/>
    <property type="project" value="TreeGrafter"/>
</dbReference>
<keyword evidence="4" id="KW-1185">Reference proteome</keyword>
<feature type="compositionally biased region" description="Basic and acidic residues" evidence="2">
    <location>
        <begin position="92"/>
        <end position="104"/>
    </location>
</feature>
<dbReference type="PANTHER" id="PTHR19321">
    <property type="entry name" value="PROTEIN REGULATOR OF CYTOKINESIS 1 PRC1-RELATED"/>
    <property type="match status" value="1"/>
</dbReference>
<keyword evidence="1" id="KW-0175">Coiled coil</keyword>
<feature type="compositionally biased region" description="Polar residues" evidence="2">
    <location>
        <begin position="787"/>
        <end position="805"/>
    </location>
</feature>
<feature type="coiled-coil region" evidence="1">
    <location>
        <begin position="258"/>
        <end position="285"/>
    </location>
</feature>
<sequence>MASVDTSYLTSQVNQIVGELHGLFDEIGVPAHERDEREAELFAALSDTLQAHLRRVNGEKADLIDEAGHIIQTIKQMETSLDDPELKRHIYNDEHNDTNKDGKENNSNNNSTATSPNDSLQVTFPLSTCLSNLQSKLRIISQFHQQRFEEVKKVVQALESYSSHLEPDFVKLPLPPTDDDAECPPDFDLSPNYIAALDAEFARVYEEYNERLSTVAVVGEDIVKLWAELGVAQEETDMTIVRYYRDSPEQLGLHESDIRALRDRREKLVAEKQAREAKLSVLKEEVKELWEKLGVEGRDQHAFDAANRGCEMRVIHEYEEELARLHELKRQNLHVFVEDARCRLQELWDGLFFSEEEMLEFTPAFSDVYTDALLSAHEAEINRLQALKEERAPVLSLIERHKSIMEDRETLAASSQDASRLMSRGISGQKRDPTRLLREEKMRKRIAKELPKVEADLRKILTEWEEKNGSPFLVHGERYLDEVAAAPPSANEKKSTIPPRSKTPSALSGRPTTSAGPRPSPSRIGHRSREDLNGPATIRVKDASRLGAKTPTTTGHGGHTANHTAPVTAKKVAPATIGVASGRLSPSKIPTPQRGLSPERKMINRPKFTSNTMSAATSAKALAALQGAGANNNNNNGGVVSNSGLRRGNSVRSRGMTTSGLTGTTPGAGGSIRIPPKPRAPPPKMRDLFNAPDPRETPKLSSTAYSFIEEDEPVRPESSESMSFGSSAMRGNSPDDVYNTLYDDSQGSSSWLTGHNVSKNTSAFSSNSSLISGGGASQHNGHKNQRQRGSVESGNGRPKSQNALYANNGPPVLEKPGQNGGGNGNGANGNTYGYGYTYDKYQMPISNKTNIYPTRLSHHHQTQSEDLRHDTSYHSSSFNTSSLSMMSGPIRRISETSSVNTGATSCSENWETFDNDGMSEPEADATDIYYAKLRATQKRVAAENGSPFKKSKGVIRVAGNTSMNSGCGGGSRGGSIDEGSRGNLSMTEDDIHGYGHGYDDGYEDGYEVGH</sequence>
<dbReference type="OrthoDB" id="4206045at2759"/>
<feature type="compositionally biased region" description="Low complexity" evidence="2">
    <location>
        <begin position="105"/>
        <end position="119"/>
    </location>
</feature>
<feature type="region of interest" description="Disordered" evidence="2">
    <location>
        <begin position="92"/>
        <end position="119"/>
    </location>
</feature>
<feature type="compositionally biased region" description="Acidic residues" evidence="2">
    <location>
        <begin position="1000"/>
        <end position="1010"/>
    </location>
</feature>
<feature type="region of interest" description="Disordered" evidence="2">
    <location>
        <begin position="763"/>
        <end position="826"/>
    </location>
</feature>
<dbReference type="Proteomes" id="UP000242877">
    <property type="component" value="Unassembled WGS sequence"/>
</dbReference>
<feature type="compositionally biased region" description="Low complexity" evidence="2">
    <location>
        <begin position="634"/>
        <end position="644"/>
    </location>
</feature>
<dbReference type="VEuPathDB" id="FungiDB:AAP_01456"/>
<dbReference type="PANTHER" id="PTHR19321:SF41">
    <property type="entry name" value="FASCETTO-RELATED"/>
    <property type="match status" value="1"/>
</dbReference>
<feature type="region of interest" description="Disordered" evidence="2">
    <location>
        <begin position="486"/>
        <end position="599"/>
    </location>
</feature>
<comment type="caution">
    <text evidence="3">The sequence shown here is derived from an EMBL/GenBank/DDBJ whole genome shotgun (WGS) entry which is preliminary data.</text>
</comment>
<gene>
    <name evidence="3" type="ORF">AAP_01456</name>
</gene>
<reference evidence="3 4" key="1">
    <citation type="journal article" date="2016" name="Genome Biol. Evol.">
        <title>Divergent and convergent evolution of fungal pathogenicity.</title>
        <authorList>
            <person name="Shang Y."/>
            <person name="Xiao G."/>
            <person name="Zheng P."/>
            <person name="Cen K."/>
            <person name="Zhan S."/>
            <person name="Wang C."/>
        </authorList>
    </citation>
    <scope>NUCLEOTIDE SEQUENCE [LARGE SCALE GENOMIC DNA]</scope>
    <source>
        <strain evidence="3 4">ARSEF 7405</strain>
    </source>
</reference>
<dbReference type="GO" id="GO:0051256">
    <property type="term" value="P:mitotic spindle midzone assembly"/>
    <property type="evidence" value="ECO:0007669"/>
    <property type="project" value="TreeGrafter"/>
</dbReference>
<organism evidence="3 4">
    <name type="scientific">Ascosphaera apis ARSEF 7405</name>
    <dbReference type="NCBI Taxonomy" id="392613"/>
    <lineage>
        <taxon>Eukaryota</taxon>
        <taxon>Fungi</taxon>
        <taxon>Dikarya</taxon>
        <taxon>Ascomycota</taxon>
        <taxon>Pezizomycotina</taxon>
        <taxon>Eurotiomycetes</taxon>
        <taxon>Eurotiomycetidae</taxon>
        <taxon>Onygenales</taxon>
        <taxon>Ascosphaeraceae</taxon>
        <taxon>Ascosphaera</taxon>
    </lineage>
</organism>
<feature type="compositionally biased region" description="Basic and acidic residues" evidence="2">
    <location>
        <begin position="862"/>
        <end position="872"/>
    </location>
</feature>
<dbReference type="GO" id="GO:0005737">
    <property type="term" value="C:cytoplasm"/>
    <property type="evidence" value="ECO:0007669"/>
    <property type="project" value="TreeGrafter"/>
</dbReference>
<feature type="region of interest" description="Disordered" evidence="2">
    <location>
        <begin position="634"/>
        <end position="741"/>
    </location>
</feature>
<feature type="region of interest" description="Disordered" evidence="2">
    <location>
        <begin position="858"/>
        <end position="884"/>
    </location>
</feature>
<dbReference type="GO" id="GO:0008017">
    <property type="term" value="F:microtubule binding"/>
    <property type="evidence" value="ECO:0007669"/>
    <property type="project" value="InterPro"/>
</dbReference>
<dbReference type="InterPro" id="IPR007145">
    <property type="entry name" value="MAP65_Ase1_PRC1"/>
</dbReference>
<protein>
    <submittedName>
        <fullName evidence="3">Microtubule-associated protein, MAP65/ASE1-type</fullName>
    </submittedName>
</protein>